<organism evidence="1">
    <name type="scientific">Eutreptiella gymnastica</name>
    <dbReference type="NCBI Taxonomy" id="73025"/>
    <lineage>
        <taxon>Eukaryota</taxon>
        <taxon>Discoba</taxon>
        <taxon>Euglenozoa</taxon>
        <taxon>Euglenida</taxon>
        <taxon>Spirocuta</taxon>
        <taxon>Euglenophyceae</taxon>
        <taxon>Eutreptiales</taxon>
        <taxon>Eutreptiaceae</taxon>
        <taxon>Eutreptiella</taxon>
    </lineage>
</organism>
<reference evidence="1" key="1">
    <citation type="submission" date="2021-01" db="EMBL/GenBank/DDBJ databases">
        <authorList>
            <person name="Corre E."/>
            <person name="Pelletier E."/>
            <person name="Niang G."/>
            <person name="Scheremetjew M."/>
            <person name="Finn R."/>
            <person name="Kale V."/>
            <person name="Holt S."/>
            <person name="Cochrane G."/>
            <person name="Meng A."/>
            <person name="Brown T."/>
            <person name="Cohen L."/>
        </authorList>
    </citation>
    <scope>NUCLEOTIDE SEQUENCE</scope>
    <source>
        <strain evidence="1">CCMP1594</strain>
    </source>
</reference>
<evidence type="ECO:0000313" key="1">
    <source>
        <dbReference type="EMBL" id="CAE0838716.1"/>
    </source>
</evidence>
<protein>
    <submittedName>
        <fullName evidence="1">Uncharacterized protein</fullName>
    </submittedName>
</protein>
<accession>A0A7S4LMK0</accession>
<gene>
    <name evidence="1" type="ORF">EGYM00163_LOCUS50088</name>
</gene>
<sequence>MPPQAQRIPPLYPKQFESNIEGFLVYPFTSQWWHVDIGQQAGTRFLYDWDREVLKFHNRIPIVFGAHVVTDFIHGPGDKIHALASGACFCTSAGIGILKYDAFQDAEYLGREDKYIEYLGQTKRADHYLKGPHHVWFDVETGLPLRAWQPTNGLQVYYNWTVGPVAAHEFAIPKSCISINCTAGYADVTSVAALPSARDMQLSPAAPSADVARAQQPLPRAHFTGHDFATMSHVLNAYLRRIDGLRVRPCDHFTLAELQSEALKVFQYLLPQFQALYMAQKDRRQLLVTDTQVLSSLWAQQRRIAAVLPRMSNISRDGLCHEVVLWYAHHVADADKPRLHQQAVLPLLPDVRHAEDAPISEDRDVAAVHQHYNKQIACSACHVK</sequence>
<dbReference type="EMBL" id="HBJA01145714">
    <property type="protein sequence ID" value="CAE0838716.1"/>
    <property type="molecule type" value="Transcribed_RNA"/>
</dbReference>
<proteinExistence type="predicted"/>
<dbReference type="AlphaFoldDB" id="A0A7S4LMK0"/>
<name>A0A7S4LMK0_9EUGL</name>